<proteinExistence type="predicted"/>
<dbReference type="Pfam" id="PF09523">
    <property type="entry name" value="DUF2390"/>
    <property type="match status" value="1"/>
</dbReference>
<dbReference type="NCBIfam" id="TIGR02444">
    <property type="entry name" value="TIGR02444 family protein"/>
    <property type="match status" value="1"/>
</dbReference>
<sequence>MSKLDLDGQLWRFALEFYALPGVAEACLTLQDQADVDVIELLAAIYAERVLLQPLSSEDVADLHRQTAEWRGATVLPLREIRRVLKPPRDGFPEERHLLREKVKAAELLAEQIQLAITEQWLGQRAAKSGLSIREVFALIPKDDAAGQPRNERAIGIALSALETAMEHVIRNCGNSKKFGDQ</sequence>
<gene>
    <name evidence="1" type="ORF">RKE40_21960</name>
</gene>
<reference evidence="1 2" key="1">
    <citation type="submission" date="2023-09" db="EMBL/GenBank/DDBJ databases">
        <title>Whole genome shotgun sequencing (WGS) of Bosea sp. ZW T0_25, isolated from stored onions (Allium cepa).</title>
        <authorList>
            <person name="Stoll D.A."/>
            <person name="Huch M."/>
        </authorList>
    </citation>
    <scope>NUCLEOTIDE SEQUENCE [LARGE SCALE GENOMIC DNA]</scope>
    <source>
        <strain evidence="1 2">ZW T0_25</strain>
    </source>
</reference>
<evidence type="ECO:0000313" key="2">
    <source>
        <dbReference type="Proteomes" id="UP001254257"/>
    </source>
</evidence>
<accession>A0ABU3SCQ9</accession>
<dbReference type="EMBL" id="JAWDID010000043">
    <property type="protein sequence ID" value="MDU0342571.1"/>
    <property type="molecule type" value="Genomic_DNA"/>
</dbReference>
<dbReference type="InterPro" id="IPR012659">
    <property type="entry name" value="CHP02444"/>
</dbReference>
<protein>
    <submittedName>
        <fullName evidence="1">TIGR02444 family protein</fullName>
    </submittedName>
</protein>
<name>A0ABU3SCQ9_9HYPH</name>
<organism evidence="1 2">
    <name type="scientific">Bosea rubneri</name>
    <dbReference type="NCBI Taxonomy" id="3075434"/>
    <lineage>
        <taxon>Bacteria</taxon>
        <taxon>Pseudomonadati</taxon>
        <taxon>Pseudomonadota</taxon>
        <taxon>Alphaproteobacteria</taxon>
        <taxon>Hyphomicrobiales</taxon>
        <taxon>Boseaceae</taxon>
        <taxon>Bosea</taxon>
    </lineage>
</organism>
<dbReference type="Proteomes" id="UP001254257">
    <property type="component" value="Unassembled WGS sequence"/>
</dbReference>
<keyword evidence="2" id="KW-1185">Reference proteome</keyword>
<dbReference type="RefSeq" id="WP_316020338.1">
    <property type="nucleotide sequence ID" value="NZ_JAWDID010000043.1"/>
</dbReference>
<comment type="caution">
    <text evidence="1">The sequence shown here is derived from an EMBL/GenBank/DDBJ whole genome shotgun (WGS) entry which is preliminary data.</text>
</comment>
<evidence type="ECO:0000313" key="1">
    <source>
        <dbReference type="EMBL" id="MDU0342571.1"/>
    </source>
</evidence>